<feature type="transmembrane region" description="Helical" evidence="6">
    <location>
        <begin position="62"/>
        <end position="84"/>
    </location>
</feature>
<evidence type="ECO:0000256" key="2">
    <source>
        <dbReference type="ARBA" id="ARBA00010350"/>
    </source>
</evidence>
<gene>
    <name evidence="7" type="ORF">Hsar01_03758</name>
</gene>
<comment type="caution">
    <text evidence="7">The sequence shown here is derived from an EMBL/GenBank/DDBJ whole genome shotgun (WGS) entry which is preliminary data.</text>
</comment>
<evidence type="ECO:0008006" key="9">
    <source>
        <dbReference type="Google" id="ProtNLM"/>
    </source>
</evidence>
<keyword evidence="3 6" id="KW-0812">Transmembrane</keyword>
<feature type="transmembrane region" description="Helical" evidence="6">
    <location>
        <begin position="179"/>
        <end position="198"/>
    </location>
</feature>
<sequence>METFNPYQVGSVSQQPAETRADFVRKTYWHLAMALGAFALLEAVLLQSGLGTAALQLVSSGRFTWLMVLGGFMVVGWLASRLAYSGASPAMQYLGLGLYVVAEAVIFLPIMALAIAITGGPAILGQAAVLTGALVLGLTTVAFTTRKDFSFLGGILKIGGFIALGLIAASFFLPISLGMWFSVAMVVFAGGAVLYDTSNILHRYQPGQHVAAALSLFASIALLLWYVLRILMSFNRN</sequence>
<evidence type="ECO:0000256" key="6">
    <source>
        <dbReference type="RuleBase" id="RU004379"/>
    </source>
</evidence>
<evidence type="ECO:0000256" key="5">
    <source>
        <dbReference type="ARBA" id="ARBA00023136"/>
    </source>
</evidence>
<keyword evidence="4 6" id="KW-1133">Transmembrane helix</keyword>
<feature type="transmembrane region" description="Helical" evidence="6">
    <location>
        <begin position="28"/>
        <end position="50"/>
    </location>
</feature>
<proteinExistence type="inferred from homology"/>
<reference evidence="7 8" key="1">
    <citation type="submission" date="2024-02" db="EMBL/GenBank/DDBJ databases">
        <title>Haloferula sargassicola NBRC 104335.</title>
        <authorList>
            <person name="Ichikawa N."/>
            <person name="Katano-Makiyama Y."/>
            <person name="Hidaka K."/>
        </authorList>
    </citation>
    <scope>NUCLEOTIDE SEQUENCE [LARGE SCALE GENOMIC DNA]</scope>
    <source>
        <strain evidence="7 8">NBRC 104335</strain>
    </source>
</reference>
<feature type="transmembrane region" description="Helical" evidence="6">
    <location>
        <begin position="96"/>
        <end position="117"/>
    </location>
</feature>
<dbReference type="EMBL" id="BAABRI010000027">
    <property type="protein sequence ID" value="GAA5484514.1"/>
    <property type="molecule type" value="Genomic_DNA"/>
</dbReference>
<evidence type="ECO:0000256" key="3">
    <source>
        <dbReference type="ARBA" id="ARBA00022692"/>
    </source>
</evidence>
<comment type="subcellular location">
    <subcellularLocation>
        <location evidence="1">Membrane</location>
        <topology evidence="1">Multi-pass membrane protein</topology>
    </subcellularLocation>
</comment>
<feature type="transmembrane region" description="Helical" evidence="6">
    <location>
        <begin position="155"/>
        <end position="173"/>
    </location>
</feature>
<evidence type="ECO:0000313" key="8">
    <source>
        <dbReference type="Proteomes" id="UP001476282"/>
    </source>
</evidence>
<dbReference type="PANTHER" id="PTHR23291">
    <property type="entry name" value="BAX INHIBITOR-RELATED"/>
    <property type="match status" value="1"/>
</dbReference>
<feature type="transmembrane region" description="Helical" evidence="6">
    <location>
        <begin position="123"/>
        <end position="143"/>
    </location>
</feature>
<organism evidence="7 8">
    <name type="scientific">Haloferula sargassicola</name>
    <dbReference type="NCBI Taxonomy" id="490096"/>
    <lineage>
        <taxon>Bacteria</taxon>
        <taxon>Pseudomonadati</taxon>
        <taxon>Verrucomicrobiota</taxon>
        <taxon>Verrucomicrobiia</taxon>
        <taxon>Verrucomicrobiales</taxon>
        <taxon>Verrucomicrobiaceae</taxon>
        <taxon>Haloferula</taxon>
    </lineage>
</organism>
<protein>
    <recommendedName>
        <fullName evidence="9">Permease</fullName>
    </recommendedName>
</protein>
<evidence type="ECO:0000256" key="4">
    <source>
        <dbReference type="ARBA" id="ARBA00022989"/>
    </source>
</evidence>
<dbReference type="Pfam" id="PF01027">
    <property type="entry name" value="Bax1-I"/>
    <property type="match status" value="1"/>
</dbReference>
<comment type="similarity">
    <text evidence="2 6">Belongs to the BI1 family.</text>
</comment>
<dbReference type="InterPro" id="IPR006214">
    <property type="entry name" value="Bax_inhibitor_1-related"/>
</dbReference>
<keyword evidence="5 6" id="KW-0472">Membrane</keyword>
<accession>A0ABP9UWS4</accession>
<name>A0ABP9UWS4_9BACT</name>
<evidence type="ECO:0000313" key="7">
    <source>
        <dbReference type="EMBL" id="GAA5484514.1"/>
    </source>
</evidence>
<dbReference type="PANTHER" id="PTHR23291:SF50">
    <property type="entry name" value="PROTEIN LIFEGUARD 4"/>
    <property type="match status" value="1"/>
</dbReference>
<feature type="transmembrane region" description="Helical" evidence="6">
    <location>
        <begin position="210"/>
        <end position="228"/>
    </location>
</feature>
<keyword evidence="8" id="KW-1185">Reference proteome</keyword>
<dbReference type="Proteomes" id="UP001476282">
    <property type="component" value="Unassembled WGS sequence"/>
</dbReference>
<evidence type="ECO:0000256" key="1">
    <source>
        <dbReference type="ARBA" id="ARBA00004141"/>
    </source>
</evidence>